<dbReference type="Gene3D" id="3.30.559.10">
    <property type="entry name" value="Chloramphenicol acetyltransferase-like domain"/>
    <property type="match status" value="1"/>
</dbReference>
<gene>
    <name evidence="1" type="ORF">G3N56_14030</name>
</gene>
<evidence type="ECO:0000313" key="2">
    <source>
        <dbReference type="Proteomes" id="UP000469724"/>
    </source>
</evidence>
<keyword evidence="2" id="KW-1185">Reference proteome</keyword>
<dbReference type="SMART" id="SM01059">
    <property type="entry name" value="CAT"/>
    <property type="match status" value="1"/>
</dbReference>
<dbReference type="PANTHER" id="PTHR38474">
    <property type="entry name" value="SLR0299 PROTEIN"/>
    <property type="match status" value="1"/>
</dbReference>
<protein>
    <submittedName>
        <fullName evidence="1">Chloramphenicol acetyltransferase</fullName>
    </submittedName>
</protein>
<dbReference type="Pfam" id="PF00302">
    <property type="entry name" value="CAT"/>
    <property type="match status" value="1"/>
</dbReference>
<dbReference type="PANTHER" id="PTHR38474:SF1">
    <property type="entry name" value="SLR0299 PROTEIN"/>
    <property type="match status" value="1"/>
</dbReference>
<dbReference type="AlphaFoldDB" id="A0A7K3NNU1"/>
<evidence type="ECO:0000313" key="1">
    <source>
        <dbReference type="EMBL" id="NDY57850.1"/>
    </source>
</evidence>
<dbReference type="GO" id="GO:0008811">
    <property type="term" value="F:chloramphenicol O-acetyltransferase activity"/>
    <property type="evidence" value="ECO:0007669"/>
    <property type="project" value="InterPro"/>
</dbReference>
<dbReference type="EMBL" id="JAAGRQ010000065">
    <property type="protein sequence ID" value="NDY57850.1"/>
    <property type="molecule type" value="Genomic_DNA"/>
</dbReference>
<comment type="caution">
    <text evidence="1">The sequence shown here is derived from an EMBL/GenBank/DDBJ whole genome shotgun (WGS) entry which is preliminary data.</text>
</comment>
<dbReference type="RefSeq" id="WP_163302931.1">
    <property type="nucleotide sequence ID" value="NZ_JAAGRQ010000065.1"/>
</dbReference>
<name>A0A7K3NNU1_9BACT</name>
<sequence length="217" mass="23811">MIRSIDMDTWPRKAHFAFFQNRKNPCLSLTFPVNVAGLLRFRAAQGETKRRFTDYVYHAVMASVNAIPEFCMRLVDKKPVLFSKVDSAFTYIPKGRDLHANCIAAYDAAFSTFSRNIQAARDAADASPTLAPEGCDSQGLVYLTCLPDIPFTAVANPWDDPWTDSVPRIAMGMVDPAAGTMPVSVEALHSFVDGRHIAAFLKGLSGILETPESSFAS</sequence>
<organism evidence="1 2">
    <name type="scientific">Desulfolutivibrio sulfodismutans</name>
    <dbReference type="NCBI Taxonomy" id="63561"/>
    <lineage>
        <taxon>Bacteria</taxon>
        <taxon>Pseudomonadati</taxon>
        <taxon>Thermodesulfobacteriota</taxon>
        <taxon>Desulfovibrionia</taxon>
        <taxon>Desulfovibrionales</taxon>
        <taxon>Desulfovibrionaceae</taxon>
        <taxon>Desulfolutivibrio</taxon>
    </lineage>
</organism>
<dbReference type="SUPFAM" id="SSF52777">
    <property type="entry name" value="CoA-dependent acyltransferases"/>
    <property type="match status" value="1"/>
</dbReference>
<dbReference type="Proteomes" id="UP000469724">
    <property type="component" value="Unassembled WGS sequence"/>
</dbReference>
<keyword evidence="1" id="KW-0808">Transferase</keyword>
<reference evidence="1 2" key="1">
    <citation type="submission" date="2020-02" db="EMBL/GenBank/DDBJ databases">
        <title>Comparative genomics of sulfur disproportionating microorganisms.</title>
        <authorList>
            <person name="Ward L.M."/>
            <person name="Bertran E."/>
            <person name="Johnston D.T."/>
        </authorList>
    </citation>
    <scope>NUCLEOTIDE SEQUENCE [LARGE SCALE GENOMIC DNA]</scope>
    <source>
        <strain evidence="1 2">DSM 3696</strain>
    </source>
</reference>
<dbReference type="InterPro" id="IPR001707">
    <property type="entry name" value="Cmp_AcTrfase"/>
</dbReference>
<accession>A0A7K3NNU1</accession>
<dbReference type="InterPro" id="IPR023213">
    <property type="entry name" value="CAT-like_dom_sf"/>
</dbReference>
<proteinExistence type="predicted"/>